<dbReference type="Proteomes" id="UP000818029">
    <property type="component" value="Chromosome D11"/>
</dbReference>
<reference evidence="3" key="2">
    <citation type="submission" date="2025-08" db="UniProtKB">
        <authorList>
            <consortium name="RefSeq"/>
        </authorList>
    </citation>
    <scope>IDENTIFICATION</scope>
</reference>
<accession>A0A1U8LLL8</accession>
<protein>
    <submittedName>
        <fullName evidence="3">Tyrosine-protein phosphatase non-receptor type 23-like</fullName>
    </submittedName>
</protein>
<dbReference type="AlphaFoldDB" id="A0A1U8LLL8"/>
<gene>
    <name evidence="3" type="primary">LOC107928731</name>
</gene>
<dbReference type="KEGG" id="ghi:107928731"/>
<organism evidence="2 3">
    <name type="scientific">Gossypium hirsutum</name>
    <name type="common">Upland cotton</name>
    <name type="synonym">Gossypium mexicanum</name>
    <dbReference type="NCBI Taxonomy" id="3635"/>
    <lineage>
        <taxon>Eukaryota</taxon>
        <taxon>Viridiplantae</taxon>
        <taxon>Streptophyta</taxon>
        <taxon>Embryophyta</taxon>
        <taxon>Tracheophyta</taxon>
        <taxon>Spermatophyta</taxon>
        <taxon>Magnoliopsida</taxon>
        <taxon>eudicotyledons</taxon>
        <taxon>Gunneridae</taxon>
        <taxon>Pentapetalae</taxon>
        <taxon>rosids</taxon>
        <taxon>malvids</taxon>
        <taxon>Malvales</taxon>
        <taxon>Malvaceae</taxon>
        <taxon>Malvoideae</taxon>
        <taxon>Gossypium</taxon>
    </lineage>
</organism>
<evidence type="ECO:0000313" key="3">
    <source>
        <dbReference type="RefSeq" id="XP_016715477.1"/>
    </source>
</evidence>
<evidence type="ECO:0000256" key="1">
    <source>
        <dbReference type="SAM" id="MobiDB-lite"/>
    </source>
</evidence>
<feature type="compositionally biased region" description="Pro residues" evidence="1">
    <location>
        <begin position="32"/>
        <end position="44"/>
    </location>
</feature>
<reference evidence="2" key="1">
    <citation type="journal article" date="2020" name="Nat. Genet.">
        <title>Genomic diversifications of five Gossypium allopolyploid species and their impact on cotton improvement.</title>
        <authorList>
            <person name="Chen Z.J."/>
            <person name="Sreedasyam A."/>
            <person name="Ando A."/>
            <person name="Song Q."/>
            <person name="De Santiago L.M."/>
            <person name="Hulse-Kemp A.M."/>
            <person name="Ding M."/>
            <person name="Ye W."/>
            <person name="Kirkbride R.C."/>
            <person name="Jenkins J."/>
            <person name="Plott C."/>
            <person name="Lovell J."/>
            <person name="Lin Y.M."/>
            <person name="Vaughn R."/>
            <person name="Liu B."/>
            <person name="Simpson S."/>
            <person name="Scheffler B.E."/>
            <person name="Wen L."/>
            <person name="Saski C.A."/>
            <person name="Grover C.E."/>
            <person name="Hu G."/>
            <person name="Conover J.L."/>
            <person name="Carlson J.W."/>
            <person name="Shu S."/>
            <person name="Boston L.B."/>
            <person name="Williams M."/>
            <person name="Peterson D.G."/>
            <person name="McGee K."/>
            <person name="Jones D.C."/>
            <person name="Wendel J.F."/>
            <person name="Stelly D.M."/>
            <person name="Grimwood J."/>
            <person name="Schmutz J."/>
        </authorList>
    </citation>
    <scope>NUCLEOTIDE SEQUENCE [LARGE SCALE GENOMIC DNA]</scope>
    <source>
        <strain evidence="2">cv. TM-1</strain>
    </source>
</reference>
<feature type="compositionally biased region" description="Polar residues" evidence="1">
    <location>
        <begin position="48"/>
        <end position="61"/>
    </location>
</feature>
<dbReference type="RefSeq" id="XP_016715477.1">
    <property type="nucleotide sequence ID" value="XM_016859988.1"/>
</dbReference>
<dbReference type="GeneID" id="107928731"/>
<dbReference type="PaxDb" id="3635-A0A1U8LLL8"/>
<feature type="region of interest" description="Disordered" evidence="1">
    <location>
        <begin position="1"/>
        <end position="63"/>
    </location>
</feature>
<evidence type="ECO:0000313" key="2">
    <source>
        <dbReference type="Proteomes" id="UP000818029"/>
    </source>
</evidence>
<proteinExistence type="predicted"/>
<keyword evidence="2" id="KW-1185">Reference proteome</keyword>
<feature type="region of interest" description="Disordered" evidence="1">
    <location>
        <begin position="86"/>
        <end position="135"/>
    </location>
</feature>
<name>A0A1U8LLL8_GOSHI</name>
<sequence length="135" mass="14982">MQQLGESYPAAPIEAEPVPYYDPKPELEQKPQPEPQPMPQPDPKQSPSHVDSQNYHSNLTGTDYFPSFSEGEYAYDFKLFGSYLPGPYPQHHETPFTASSLSMPNEGPAPNDFPSIFTTPPPAPNDDDGSCEHKT</sequence>